<dbReference type="EMBL" id="MU274919">
    <property type="protein sequence ID" value="KAI0087200.1"/>
    <property type="molecule type" value="Genomic_DNA"/>
</dbReference>
<dbReference type="Proteomes" id="UP001055072">
    <property type="component" value="Unassembled WGS sequence"/>
</dbReference>
<reference evidence="1" key="1">
    <citation type="journal article" date="2021" name="Environ. Microbiol.">
        <title>Gene family expansions and transcriptome signatures uncover fungal adaptations to wood decay.</title>
        <authorList>
            <person name="Hage H."/>
            <person name="Miyauchi S."/>
            <person name="Viragh M."/>
            <person name="Drula E."/>
            <person name="Min B."/>
            <person name="Chaduli D."/>
            <person name="Navarro D."/>
            <person name="Favel A."/>
            <person name="Norest M."/>
            <person name="Lesage-Meessen L."/>
            <person name="Balint B."/>
            <person name="Merenyi Z."/>
            <person name="de Eugenio L."/>
            <person name="Morin E."/>
            <person name="Martinez A.T."/>
            <person name="Baldrian P."/>
            <person name="Stursova M."/>
            <person name="Martinez M.J."/>
            <person name="Novotny C."/>
            <person name="Magnuson J.K."/>
            <person name="Spatafora J.W."/>
            <person name="Maurice S."/>
            <person name="Pangilinan J."/>
            <person name="Andreopoulos W."/>
            <person name="LaButti K."/>
            <person name="Hundley H."/>
            <person name="Na H."/>
            <person name="Kuo A."/>
            <person name="Barry K."/>
            <person name="Lipzen A."/>
            <person name="Henrissat B."/>
            <person name="Riley R."/>
            <person name="Ahrendt S."/>
            <person name="Nagy L.G."/>
            <person name="Grigoriev I.V."/>
            <person name="Martin F."/>
            <person name="Rosso M.N."/>
        </authorList>
    </citation>
    <scope>NUCLEOTIDE SEQUENCE</scope>
    <source>
        <strain evidence="1">CBS 384.51</strain>
    </source>
</reference>
<protein>
    <submittedName>
        <fullName evidence="1">Uncharacterized protein</fullName>
    </submittedName>
</protein>
<organism evidence="1 2">
    <name type="scientific">Irpex rosettiformis</name>
    <dbReference type="NCBI Taxonomy" id="378272"/>
    <lineage>
        <taxon>Eukaryota</taxon>
        <taxon>Fungi</taxon>
        <taxon>Dikarya</taxon>
        <taxon>Basidiomycota</taxon>
        <taxon>Agaricomycotina</taxon>
        <taxon>Agaricomycetes</taxon>
        <taxon>Polyporales</taxon>
        <taxon>Irpicaceae</taxon>
        <taxon>Irpex</taxon>
    </lineage>
</organism>
<evidence type="ECO:0000313" key="1">
    <source>
        <dbReference type="EMBL" id="KAI0087200.1"/>
    </source>
</evidence>
<comment type="caution">
    <text evidence="1">The sequence shown here is derived from an EMBL/GenBank/DDBJ whole genome shotgun (WGS) entry which is preliminary data.</text>
</comment>
<keyword evidence="2" id="KW-1185">Reference proteome</keyword>
<gene>
    <name evidence="1" type="ORF">BDY19DRAFT_893644</name>
</gene>
<proteinExistence type="predicted"/>
<name>A0ACB8TYW8_9APHY</name>
<sequence>MRGVSIPSHQFAATANSYLQPNSSVDPSIMQELTFSCRAFTRVVLRLRSQAEAEAKYAARSNGSPSSLQPHSRTNTFTSHRLPSKWASQTSINTSRVSSRAPSPAPSSRYNASMSTAPAPFQSPLFRLRRAPLLQVFVPSPEGDWLSDQSILECEAELKRAGVLHLMRAGDVVWDVAVGDEANVGRLVWDGNYLIDLDYTYSRVGDAPRYLPTLAFPPSYFHRVIRTMGTGNPIVRIDISPWADQIHANLQLIQDRMKTDSPQGGRHMVVRWVHRSSFVVRPPSGSKSIRLPMPSTAGPGPSPSGAWIVDPGWYGTVVVETEGTNEGLADLKARCKGPMVQRGPVTPEYAQWEERRLVFRILRERSRPGEICIRVVDEKERIIPL</sequence>
<evidence type="ECO:0000313" key="2">
    <source>
        <dbReference type="Proteomes" id="UP001055072"/>
    </source>
</evidence>
<accession>A0ACB8TYW8</accession>